<proteinExistence type="predicted"/>
<reference evidence="3 4" key="1">
    <citation type="submission" date="2021-03" db="EMBL/GenBank/DDBJ databases">
        <title>Genomic Encyclopedia of Type Strains, Phase III (KMG-III): the genomes of soil and plant-associated and newly described type strains.</title>
        <authorList>
            <person name="Whitman W."/>
        </authorList>
    </citation>
    <scope>NUCLEOTIDE SEQUENCE [LARGE SCALE GENOMIC DNA]</scope>
    <source>
        <strain evidence="3 4">IMMIB AFH-6</strain>
    </source>
</reference>
<keyword evidence="4" id="KW-1185">Reference proteome</keyword>
<evidence type="ECO:0000259" key="2">
    <source>
        <dbReference type="Pfam" id="PF00535"/>
    </source>
</evidence>
<dbReference type="PANTHER" id="PTHR43179:SF7">
    <property type="entry name" value="RHAMNOSYLTRANSFERASE WBBL"/>
    <property type="match status" value="1"/>
</dbReference>
<protein>
    <submittedName>
        <fullName evidence="3">GT2 family glycosyltransferase</fullName>
    </submittedName>
</protein>
<dbReference type="Gene3D" id="3.90.550.10">
    <property type="entry name" value="Spore Coat Polysaccharide Biosynthesis Protein SpsA, Chain A"/>
    <property type="match status" value="1"/>
</dbReference>
<evidence type="ECO:0000313" key="4">
    <source>
        <dbReference type="Proteomes" id="UP000781958"/>
    </source>
</evidence>
<dbReference type="RefSeq" id="WP_209764835.1">
    <property type="nucleotide sequence ID" value="NZ_JAGINP010000003.1"/>
</dbReference>
<gene>
    <name evidence="3" type="ORF">J2851_001138</name>
</gene>
<dbReference type="InterPro" id="IPR001173">
    <property type="entry name" value="Glyco_trans_2-like"/>
</dbReference>
<dbReference type="InterPro" id="IPR029044">
    <property type="entry name" value="Nucleotide-diphossugar_trans"/>
</dbReference>
<dbReference type="Proteomes" id="UP000781958">
    <property type="component" value="Unassembled WGS sequence"/>
</dbReference>
<sequence>MTVLAVLPTSTTIAPAQLHALGDDFVLASWESDGPETSGRVVPTLDGAEVRPPYTTLSVRTSWGGQRVLSILRTPNQPGAAARFVAQGRVIAEAPTDTDFPHLDPAFLLGSLDAGSRLRVVRFLFDFARSTPSLRGDAGFAAVCRRLVLELSPVPSPVTARAAATDELLLCAGSLSAGFGEVTGAVIIGHGAVGPAPFDICVGSAIDKRGRLGMSFLVDRVLCVPGNLLVVMGRNGLACRSFDAVRANLPTLTEHLSTRRDTPLNLRQHILRGLAQRGRSDATAAAAVRELQVLAPLPKRQVADAKRSIGASLDLAVPTGDGGLFLAGWVHDPHGLGAGLSVQTPFGAERRLEVLENRFPREDVAKLFGTGSTDRSGFVAYLPGAPEPAAVLQVHAELLLGSGGSIKLVPPLRPLSPAEARAAVLGSLPPQFATPQLLETVLAPAVAPLHAAHMASRRAPEIVSFGRRPENPSVSLIIPLYKTLEFLRFQLSSFATDPGMADAELIFVLDSPEQRDELVHLLQGFHGLYGLPMTLLVQPANYGYSAANNAGAGVAAAPRLLFLNSDVIPDRPGWLASLLAALEERPGTGAVGPKLLFDDDSLQHAGLYFDRDVRGRWFNHHYFKGLPRDFLPARRERSVPGVTGACLLMPRDAFEAVGGFCEDYVIGDFEDSDLCLRVRQAGMDIRYIPSVELYHLERRSISRHTGYTRGVASEYNAWLHARRWSGLMEELMAHDWDEAAPPPSRRPLEESLLRPITVSNDLTPRPSLIADSPHHSGRATRKRK</sequence>
<evidence type="ECO:0000256" key="1">
    <source>
        <dbReference type="SAM" id="MobiDB-lite"/>
    </source>
</evidence>
<evidence type="ECO:0000313" key="3">
    <source>
        <dbReference type="EMBL" id="MBP2291389.1"/>
    </source>
</evidence>
<dbReference type="SUPFAM" id="SSF53448">
    <property type="entry name" value="Nucleotide-diphospho-sugar transferases"/>
    <property type="match status" value="1"/>
</dbReference>
<organism evidence="3 4">
    <name type="scientific">Azospirillum rugosum</name>
    <dbReference type="NCBI Taxonomy" id="416170"/>
    <lineage>
        <taxon>Bacteria</taxon>
        <taxon>Pseudomonadati</taxon>
        <taxon>Pseudomonadota</taxon>
        <taxon>Alphaproteobacteria</taxon>
        <taxon>Rhodospirillales</taxon>
        <taxon>Azospirillaceae</taxon>
        <taxon>Azospirillum</taxon>
    </lineage>
</organism>
<feature type="region of interest" description="Disordered" evidence="1">
    <location>
        <begin position="738"/>
        <end position="784"/>
    </location>
</feature>
<accession>A0ABS4SFN9</accession>
<dbReference type="PANTHER" id="PTHR43179">
    <property type="entry name" value="RHAMNOSYLTRANSFERASE WBBL"/>
    <property type="match status" value="1"/>
</dbReference>
<name>A0ABS4SFN9_9PROT</name>
<feature type="domain" description="Glycosyltransferase 2-like" evidence="2">
    <location>
        <begin position="475"/>
        <end position="657"/>
    </location>
</feature>
<dbReference type="EMBL" id="JAGINP010000003">
    <property type="protein sequence ID" value="MBP2291389.1"/>
    <property type="molecule type" value="Genomic_DNA"/>
</dbReference>
<dbReference type="Pfam" id="PF00535">
    <property type="entry name" value="Glycos_transf_2"/>
    <property type="match status" value="1"/>
</dbReference>
<feature type="compositionally biased region" description="Basic residues" evidence="1">
    <location>
        <begin position="775"/>
        <end position="784"/>
    </location>
</feature>
<comment type="caution">
    <text evidence="3">The sequence shown here is derived from an EMBL/GenBank/DDBJ whole genome shotgun (WGS) entry which is preliminary data.</text>
</comment>